<proteinExistence type="predicted"/>
<dbReference type="RefSeq" id="WP_154369042.1">
    <property type="nucleotide sequence ID" value="NZ_WKJM01000027.1"/>
</dbReference>
<name>A0A6L5QNY4_9BURK</name>
<evidence type="ECO:0000313" key="2">
    <source>
        <dbReference type="EMBL" id="MRX10982.1"/>
    </source>
</evidence>
<dbReference type="NCBIfam" id="TIGR02914">
    <property type="entry name" value="EpsI_fam"/>
    <property type="match status" value="1"/>
</dbReference>
<dbReference type="EMBL" id="WKJM01000027">
    <property type="protein sequence ID" value="MRX10982.1"/>
    <property type="molecule type" value="Genomic_DNA"/>
</dbReference>
<sequence length="235" mass="25950">MSVWSMQGMRAGVLAGALMVAASVAAWAVQPRQLMAQMTSLEASVPARFGDWTQLRDGVPQMALSVAPDGQRSEEQPYDEVVMRTYVNSRGERVMLALAYAREQRQEVKIHRPEICYRAQGYRELDESPHDFPQLGAQPGIPGLRLLMDGSNRMEAVSYWIRVGAAYPRGGLDTRLAILKDGVAGVVPDAILVRASSILARQEDAAAAYERQERFLAELVHATRPEAARMLVAQK</sequence>
<reference evidence="2 3" key="1">
    <citation type="submission" date="2019-11" db="EMBL/GenBank/DDBJ databases">
        <title>Novel species isolated from a subtropical stream in China.</title>
        <authorList>
            <person name="Lu H."/>
        </authorList>
    </citation>
    <scope>NUCLEOTIDE SEQUENCE [LARGE SCALE GENOMIC DNA]</scope>
    <source>
        <strain evidence="2 3">FT25W</strain>
    </source>
</reference>
<feature type="domain" description="Methanolan biosynthesis EpsI" evidence="1">
    <location>
        <begin position="14"/>
        <end position="223"/>
    </location>
</feature>
<evidence type="ECO:0000313" key="3">
    <source>
        <dbReference type="Proteomes" id="UP000481037"/>
    </source>
</evidence>
<organism evidence="2 3">
    <name type="scientific">Duganella alba</name>
    <dbReference type="NCBI Taxonomy" id="2666081"/>
    <lineage>
        <taxon>Bacteria</taxon>
        <taxon>Pseudomonadati</taxon>
        <taxon>Pseudomonadota</taxon>
        <taxon>Betaproteobacteria</taxon>
        <taxon>Burkholderiales</taxon>
        <taxon>Oxalobacteraceae</taxon>
        <taxon>Telluria group</taxon>
        <taxon>Duganella</taxon>
    </lineage>
</organism>
<comment type="caution">
    <text evidence="2">The sequence shown here is derived from an EMBL/GenBank/DDBJ whole genome shotgun (WGS) entry which is preliminary data.</text>
</comment>
<evidence type="ECO:0000259" key="1">
    <source>
        <dbReference type="Pfam" id="PF11984"/>
    </source>
</evidence>
<dbReference type="AlphaFoldDB" id="A0A6L5QNY4"/>
<accession>A0A6L5QNY4</accession>
<protein>
    <submittedName>
        <fullName evidence="2">EpsI family protein</fullName>
    </submittedName>
</protein>
<dbReference type="NCBIfam" id="NF045609">
    <property type="entry name" value="EpsI_type_B"/>
    <property type="match status" value="1"/>
</dbReference>
<dbReference type="InterPro" id="IPR054653">
    <property type="entry name" value="EpsI_type_B_pred"/>
</dbReference>
<gene>
    <name evidence="2" type="primary">epsI</name>
    <name evidence="2" type="ORF">GJ697_24470</name>
</gene>
<dbReference type="Pfam" id="PF11984">
    <property type="entry name" value="DUF3485"/>
    <property type="match status" value="1"/>
</dbReference>
<keyword evidence="3" id="KW-1185">Reference proteome</keyword>
<dbReference type="InterPro" id="IPR014263">
    <property type="entry name" value="Methanolan_biosynth_EpsI"/>
</dbReference>
<dbReference type="Proteomes" id="UP000481037">
    <property type="component" value="Unassembled WGS sequence"/>
</dbReference>